<dbReference type="SUPFAM" id="SSF48008">
    <property type="entry name" value="GntR ligand-binding domain-like"/>
    <property type="match status" value="1"/>
</dbReference>
<dbReference type="InterPro" id="IPR036390">
    <property type="entry name" value="WH_DNA-bd_sf"/>
</dbReference>
<dbReference type="Pfam" id="PF07729">
    <property type="entry name" value="FCD"/>
    <property type="match status" value="1"/>
</dbReference>
<dbReference type="SUPFAM" id="SSF46785">
    <property type="entry name" value="Winged helix' DNA-binding domain"/>
    <property type="match status" value="1"/>
</dbReference>
<dbReference type="PROSITE" id="PS50949">
    <property type="entry name" value="HTH_GNTR"/>
    <property type="match status" value="1"/>
</dbReference>
<accession>A0A7W7Q744</accession>
<proteinExistence type="predicted"/>
<dbReference type="SMART" id="SM00345">
    <property type="entry name" value="HTH_GNTR"/>
    <property type="match status" value="1"/>
</dbReference>
<dbReference type="AlphaFoldDB" id="A0A7W7Q744"/>
<keyword evidence="6" id="KW-1185">Reference proteome</keyword>
<evidence type="ECO:0000259" key="4">
    <source>
        <dbReference type="PROSITE" id="PS50949"/>
    </source>
</evidence>
<dbReference type="Gene3D" id="1.10.10.10">
    <property type="entry name" value="Winged helix-like DNA-binding domain superfamily/Winged helix DNA-binding domain"/>
    <property type="match status" value="1"/>
</dbReference>
<keyword evidence="2 5" id="KW-0238">DNA-binding</keyword>
<dbReference type="Pfam" id="PF00392">
    <property type="entry name" value="GntR"/>
    <property type="match status" value="1"/>
</dbReference>
<keyword evidence="1" id="KW-0805">Transcription regulation</keyword>
<dbReference type="Gene3D" id="1.20.120.530">
    <property type="entry name" value="GntR ligand-binding domain-like"/>
    <property type="match status" value="1"/>
</dbReference>
<name>A0A7W7Q744_9PSEU</name>
<dbReference type="EMBL" id="JACHJQ010000004">
    <property type="protein sequence ID" value="MBB4907924.1"/>
    <property type="molecule type" value="Genomic_DNA"/>
</dbReference>
<protein>
    <submittedName>
        <fullName evidence="5">DNA-binding GntR family transcriptional regulator</fullName>
    </submittedName>
</protein>
<evidence type="ECO:0000313" key="6">
    <source>
        <dbReference type="Proteomes" id="UP000520767"/>
    </source>
</evidence>
<evidence type="ECO:0000313" key="5">
    <source>
        <dbReference type="EMBL" id="MBB4907924.1"/>
    </source>
</evidence>
<dbReference type="PANTHER" id="PTHR43537:SF45">
    <property type="entry name" value="GNTR FAMILY REGULATORY PROTEIN"/>
    <property type="match status" value="1"/>
</dbReference>
<dbReference type="InterPro" id="IPR036388">
    <property type="entry name" value="WH-like_DNA-bd_sf"/>
</dbReference>
<comment type="caution">
    <text evidence="5">The sequence shown here is derived from an EMBL/GenBank/DDBJ whole genome shotgun (WGS) entry which is preliminary data.</text>
</comment>
<dbReference type="SMART" id="SM00895">
    <property type="entry name" value="FCD"/>
    <property type="match status" value="1"/>
</dbReference>
<dbReference type="InterPro" id="IPR011711">
    <property type="entry name" value="GntR_C"/>
</dbReference>
<dbReference type="Proteomes" id="UP000520767">
    <property type="component" value="Unassembled WGS sequence"/>
</dbReference>
<dbReference type="GO" id="GO:0003677">
    <property type="term" value="F:DNA binding"/>
    <property type="evidence" value="ECO:0007669"/>
    <property type="project" value="UniProtKB-KW"/>
</dbReference>
<evidence type="ECO:0000256" key="3">
    <source>
        <dbReference type="ARBA" id="ARBA00023163"/>
    </source>
</evidence>
<dbReference type="RefSeq" id="WP_311771185.1">
    <property type="nucleotide sequence ID" value="NZ_JACHJQ010000004.1"/>
</dbReference>
<dbReference type="PANTHER" id="PTHR43537">
    <property type="entry name" value="TRANSCRIPTIONAL REGULATOR, GNTR FAMILY"/>
    <property type="match status" value="1"/>
</dbReference>
<feature type="domain" description="HTH gntR-type" evidence="4">
    <location>
        <begin position="15"/>
        <end position="82"/>
    </location>
</feature>
<evidence type="ECO:0000256" key="1">
    <source>
        <dbReference type="ARBA" id="ARBA00023015"/>
    </source>
</evidence>
<dbReference type="GO" id="GO:0003700">
    <property type="term" value="F:DNA-binding transcription factor activity"/>
    <property type="evidence" value="ECO:0007669"/>
    <property type="project" value="InterPro"/>
</dbReference>
<organism evidence="5 6">
    <name type="scientific">Actinophytocola algeriensis</name>
    <dbReference type="NCBI Taxonomy" id="1768010"/>
    <lineage>
        <taxon>Bacteria</taxon>
        <taxon>Bacillati</taxon>
        <taxon>Actinomycetota</taxon>
        <taxon>Actinomycetes</taxon>
        <taxon>Pseudonocardiales</taxon>
        <taxon>Pseudonocardiaceae</taxon>
    </lineage>
</organism>
<dbReference type="InterPro" id="IPR008920">
    <property type="entry name" value="TF_FadR/GntR_C"/>
</dbReference>
<keyword evidence="3" id="KW-0804">Transcription</keyword>
<dbReference type="CDD" id="cd07377">
    <property type="entry name" value="WHTH_GntR"/>
    <property type="match status" value="1"/>
</dbReference>
<reference evidence="5 6" key="1">
    <citation type="submission" date="2020-08" db="EMBL/GenBank/DDBJ databases">
        <title>Genomic Encyclopedia of Type Strains, Phase III (KMG-III): the genomes of soil and plant-associated and newly described type strains.</title>
        <authorList>
            <person name="Whitman W."/>
        </authorList>
    </citation>
    <scope>NUCLEOTIDE SEQUENCE [LARGE SCALE GENOMIC DNA]</scope>
    <source>
        <strain evidence="5 6">CECT 8960</strain>
    </source>
</reference>
<sequence length="223" mass="25407">MDAELDTDRLLIDRPSTVELLADALRERIIKGVYRPGERLVEKAIGDSFKVSRNSLREAFRLLSHERLLVHELNRGVFVRMLSVADVSDVYRVRKLVECTAVRSLKGRPPQVDDMVAAVRAGDAAMKEQDWRALGTANMLFHQAVASLSDSPRIDELMRNTLAELRLVFHTMADPRRFHEPYLERNKEILTAIEAGDGARAERLLLKYLDDSEHQIVEAYRSA</sequence>
<dbReference type="InterPro" id="IPR000524">
    <property type="entry name" value="Tscrpt_reg_HTH_GntR"/>
</dbReference>
<evidence type="ECO:0000256" key="2">
    <source>
        <dbReference type="ARBA" id="ARBA00023125"/>
    </source>
</evidence>
<gene>
    <name evidence="5" type="ORF">FHR82_004166</name>
</gene>